<dbReference type="CDD" id="cd03457">
    <property type="entry name" value="intradiol_dioxygenase_like"/>
    <property type="match status" value="1"/>
</dbReference>
<dbReference type="PANTHER" id="PTHR34315:SF1">
    <property type="entry name" value="INTRADIOL RING-CLEAVAGE DIOXYGENASES DOMAIN-CONTAINING PROTEIN-RELATED"/>
    <property type="match status" value="1"/>
</dbReference>
<dbReference type="Gene3D" id="2.60.130.10">
    <property type="entry name" value="Aromatic compound dioxygenase"/>
    <property type="match status" value="1"/>
</dbReference>
<evidence type="ECO:0000259" key="2">
    <source>
        <dbReference type="Pfam" id="PF00775"/>
    </source>
</evidence>
<dbReference type="Proteomes" id="UP001350748">
    <property type="component" value="Unassembled WGS sequence"/>
</dbReference>
<feature type="compositionally biased region" description="Pro residues" evidence="1">
    <location>
        <begin position="253"/>
        <end position="265"/>
    </location>
</feature>
<keyword evidence="3" id="KW-0223">Dioxygenase</keyword>
<dbReference type="EMBL" id="JAZHYN010000002">
    <property type="protein sequence ID" value="MEF3365200.1"/>
    <property type="molecule type" value="Genomic_DNA"/>
</dbReference>
<feature type="region of interest" description="Disordered" evidence="1">
    <location>
        <begin position="241"/>
        <end position="279"/>
    </location>
</feature>
<proteinExistence type="predicted"/>
<keyword evidence="3" id="KW-0560">Oxidoreductase</keyword>
<gene>
    <name evidence="3" type="ORF">V3H18_01495</name>
</gene>
<comment type="caution">
    <text evidence="3">The sequence shown here is derived from an EMBL/GenBank/DDBJ whole genome shotgun (WGS) entry which is preliminary data.</text>
</comment>
<feature type="domain" description="Intradiol ring-cleavage dioxygenases" evidence="2">
    <location>
        <begin position="67"/>
        <end position="180"/>
    </location>
</feature>
<dbReference type="RefSeq" id="WP_332080100.1">
    <property type="nucleotide sequence ID" value="NZ_JAZHYN010000002.1"/>
</dbReference>
<dbReference type="GO" id="GO:0051213">
    <property type="term" value="F:dioxygenase activity"/>
    <property type="evidence" value="ECO:0007669"/>
    <property type="project" value="UniProtKB-KW"/>
</dbReference>
<evidence type="ECO:0000313" key="3">
    <source>
        <dbReference type="EMBL" id="MEF3365200.1"/>
    </source>
</evidence>
<dbReference type="InterPro" id="IPR015889">
    <property type="entry name" value="Intradiol_dOase_core"/>
</dbReference>
<accession>A0ABU7XDL4</accession>
<organism evidence="3 4">
    <name type="scientific">Methylocystis borbori</name>
    <dbReference type="NCBI Taxonomy" id="3118750"/>
    <lineage>
        <taxon>Bacteria</taxon>
        <taxon>Pseudomonadati</taxon>
        <taxon>Pseudomonadota</taxon>
        <taxon>Alphaproteobacteria</taxon>
        <taxon>Hyphomicrobiales</taxon>
        <taxon>Methylocystaceae</taxon>
        <taxon>Methylocystis</taxon>
    </lineage>
</organism>
<sequence length="279" mass="30661">MNDKRNWLDRRGVLGLVAAMTAEGITRKSFAQALVDDDAGPPLLGARACLLTPEAVQGPYYFDPKLLRCDIRESRVGVPIMLRLQIVDQACRPIPSARVDVWHCDAAGLYSNYPGQGDDRTHPISTKDETFLRGSQIADNNGVVNFKSIYPGWYPGRTTHIHFKAFLDQSNILTGQLFFPDALSEFIYRNIPPYSERKAPRNTMNKDDFIAIGAGLGSFASVTEEDQRYLVSLVIGVDPAARSKASSVRPPEGFGPPPDAPGTPPRDPKRAQPLVPGIE</sequence>
<dbReference type="InterPro" id="IPR000627">
    <property type="entry name" value="Intradiol_dOase_C"/>
</dbReference>
<name>A0ABU7XDL4_9HYPH</name>
<dbReference type="SUPFAM" id="SSF49482">
    <property type="entry name" value="Aromatic compound dioxygenase"/>
    <property type="match status" value="1"/>
</dbReference>
<evidence type="ECO:0000313" key="4">
    <source>
        <dbReference type="Proteomes" id="UP001350748"/>
    </source>
</evidence>
<protein>
    <submittedName>
        <fullName evidence="3">Intradiol ring-cleavage dioxygenase</fullName>
    </submittedName>
</protein>
<keyword evidence="4" id="KW-1185">Reference proteome</keyword>
<dbReference type="Pfam" id="PF00775">
    <property type="entry name" value="Dioxygenase_C"/>
    <property type="match status" value="1"/>
</dbReference>
<dbReference type="PANTHER" id="PTHR34315">
    <property type="match status" value="1"/>
</dbReference>
<evidence type="ECO:0000256" key="1">
    <source>
        <dbReference type="SAM" id="MobiDB-lite"/>
    </source>
</evidence>
<reference evidence="3 4" key="1">
    <citation type="submission" date="2024-02" db="EMBL/GenBank/DDBJ databases">
        <authorList>
            <person name="Grouzdev D."/>
        </authorList>
    </citation>
    <scope>NUCLEOTIDE SEQUENCE [LARGE SCALE GENOMIC DNA]</scope>
    <source>
        <strain evidence="3 4">9N</strain>
    </source>
</reference>